<gene>
    <name evidence="7" type="ORF">CE91St55_36770</name>
</gene>
<dbReference type="SUPFAM" id="SSF49785">
    <property type="entry name" value="Galactose-binding domain-like"/>
    <property type="match status" value="1"/>
</dbReference>
<dbReference type="Proteomes" id="UP001055091">
    <property type="component" value="Unassembled WGS sequence"/>
</dbReference>
<evidence type="ECO:0000256" key="2">
    <source>
        <dbReference type="ARBA" id="ARBA00022801"/>
    </source>
</evidence>
<evidence type="ECO:0000256" key="3">
    <source>
        <dbReference type="ARBA" id="ARBA00023295"/>
    </source>
</evidence>
<dbReference type="GO" id="GO:0005975">
    <property type="term" value="P:carbohydrate metabolic process"/>
    <property type="evidence" value="ECO:0007669"/>
    <property type="project" value="InterPro"/>
</dbReference>
<dbReference type="InterPro" id="IPR036156">
    <property type="entry name" value="Beta-gal/glucu_dom_sf"/>
</dbReference>
<dbReference type="Pfam" id="PF00703">
    <property type="entry name" value="Glyco_hydro_2"/>
    <property type="match status" value="1"/>
</dbReference>
<dbReference type="InterPro" id="IPR051913">
    <property type="entry name" value="GH2_Domain-Containing"/>
</dbReference>
<protein>
    <recommendedName>
        <fullName evidence="9">Beta-galactosidase</fullName>
    </recommendedName>
</protein>
<comment type="similarity">
    <text evidence="1">Belongs to the glycosyl hydrolase 2 family.</text>
</comment>
<dbReference type="InterPro" id="IPR017853">
    <property type="entry name" value="GH"/>
</dbReference>
<dbReference type="GO" id="GO:0004553">
    <property type="term" value="F:hydrolase activity, hydrolyzing O-glycosyl compounds"/>
    <property type="evidence" value="ECO:0007669"/>
    <property type="project" value="InterPro"/>
</dbReference>
<keyword evidence="3" id="KW-0326">Glycosidase</keyword>
<dbReference type="Gene3D" id="2.60.40.10">
    <property type="entry name" value="Immunoglobulins"/>
    <property type="match status" value="1"/>
</dbReference>
<accession>A0AA37JHF8</accession>
<reference evidence="7" key="1">
    <citation type="submission" date="2022-01" db="EMBL/GenBank/DDBJ databases">
        <title>Novel bile acid biosynthetic pathways are enriched in the microbiome of centenarians.</title>
        <authorList>
            <person name="Sato Y."/>
            <person name="Atarashi K."/>
            <person name="Plichta R.D."/>
            <person name="Arai Y."/>
            <person name="Sasajima S."/>
            <person name="Kearney M.S."/>
            <person name="Suda W."/>
            <person name="Takeshita K."/>
            <person name="Sasaki T."/>
            <person name="Okamoto S."/>
            <person name="Skelly N.A."/>
            <person name="Okamura Y."/>
            <person name="Vlamakis H."/>
            <person name="Li Y."/>
            <person name="Tanoue T."/>
            <person name="Takei H."/>
            <person name="Nittono H."/>
            <person name="Narushima S."/>
            <person name="Irie J."/>
            <person name="Itoh H."/>
            <person name="Moriya K."/>
            <person name="Sugiura Y."/>
            <person name="Suematsu M."/>
            <person name="Moritoki N."/>
            <person name="Shibata S."/>
            <person name="Littman R.D."/>
            <person name="Fischbach A.M."/>
            <person name="Uwamino Y."/>
            <person name="Inoue T."/>
            <person name="Honda A."/>
            <person name="Hattori M."/>
            <person name="Murai T."/>
            <person name="Xavier J.R."/>
            <person name="Hirose N."/>
            <person name="Honda K."/>
        </authorList>
    </citation>
    <scope>NUCLEOTIDE SEQUENCE</scope>
    <source>
        <strain evidence="7">CE91-St55</strain>
    </source>
</reference>
<feature type="domain" description="Glycoside hydrolase family 2 immunoglobulin-like beta-sandwich" evidence="4">
    <location>
        <begin position="226"/>
        <end position="264"/>
    </location>
</feature>
<dbReference type="AlphaFoldDB" id="A0AA37JHF8"/>
<organism evidence="7 8">
    <name type="scientific">Hungatella hathewayi</name>
    <dbReference type="NCBI Taxonomy" id="154046"/>
    <lineage>
        <taxon>Bacteria</taxon>
        <taxon>Bacillati</taxon>
        <taxon>Bacillota</taxon>
        <taxon>Clostridia</taxon>
        <taxon>Lachnospirales</taxon>
        <taxon>Lachnospiraceae</taxon>
        <taxon>Hungatella</taxon>
    </lineage>
</organism>
<evidence type="ECO:0000313" key="8">
    <source>
        <dbReference type="Proteomes" id="UP001055091"/>
    </source>
</evidence>
<evidence type="ECO:0000259" key="6">
    <source>
        <dbReference type="Pfam" id="PF02837"/>
    </source>
</evidence>
<keyword evidence="2" id="KW-0378">Hydrolase</keyword>
<dbReference type="InterPro" id="IPR006102">
    <property type="entry name" value="Ig-like_GH2"/>
</dbReference>
<dbReference type="Gene3D" id="3.20.20.80">
    <property type="entry name" value="Glycosidases"/>
    <property type="match status" value="1"/>
</dbReference>
<comment type="caution">
    <text evidence="7">The sequence shown here is derived from an EMBL/GenBank/DDBJ whole genome shotgun (WGS) entry which is preliminary data.</text>
</comment>
<evidence type="ECO:0000259" key="4">
    <source>
        <dbReference type="Pfam" id="PF00703"/>
    </source>
</evidence>
<dbReference type="InterPro" id="IPR006104">
    <property type="entry name" value="Glyco_hydro_2_N"/>
</dbReference>
<dbReference type="EMBL" id="BQNJ01000001">
    <property type="protein sequence ID" value="GKH01696.1"/>
    <property type="molecule type" value="Genomic_DNA"/>
</dbReference>
<dbReference type="SUPFAM" id="SSF51445">
    <property type="entry name" value="(Trans)glycosidases"/>
    <property type="match status" value="1"/>
</dbReference>
<evidence type="ECO:0000256" key="1">
    <source>
        <dbReference type="ARBA" id="ARBA00007401"/>
    </source>
</evidence>
<dbReference type="PANTHER" id="PTHR42732">
    <property type="entry name" value="BETA-GALACTOSIDASE"/>
    <property type="match status" value="1"/>
</dbReference>
<evidence type="ECO:0000313" key="7">
    <source>
        <dbReference type="EMBL" id="GKH01696.1"/>
    </source>
</evidence>
<dbReference type="Pfam" id="PF02837">
    <property type="entry name" value="Glyco_hydro_2_N"/>
    <property type="match status" value="1"/>
</dbReference>
<sequence>MALERISLKNWYFNSGNEISCPEQAAKVSIPHTWNVEEGTEDYWGTGWYAYTFIPQDNWRNKRVRILFHAVYHDACVLLNGEKVGVHQYSGYTPFVLELTDHLKFGEENLLSVKVDNRFSSDMLPYERSFDWANDGGLIRPVEMLITGESFLLSPSVTAKPMITACDCRQDEGSAVFGLKTGIDGRMDEKLTLAWKLYEGCDGAETLVTGGCVNCKRGETEISGRILDNIRYWHFDSPNLYTVKLSLQIGDTITDRQSIVFGFRDIRVRGSQIILNGEPVRLTGTEWMPGSDPEYGMAESKESLEKMLLCLKESNSILTRFHWQQDDMVYDWCDRHGMLVQEEVPFWGADPAVAGEPQWNIFKEQIQEMVSAHQNHPSIFAWGVGNELDGQAGETIQYIKKAVAYTHRLDSGRLANYVSNSIFRDPALDGTAYGDIMMVNDYIGTWHGDLDQEGEWDRIIAANPGKPVIPSEFGLCEPAFSGGDKRREEIFLKKLNCYRKYPNIAGTVYFCLNDYRTQMGEDGKGKWKKRVHGSTGLKGEAKPSYYAVQREYAPVEVIIQEGGISLVCRNTLPCYEVKGYQLRIGARMFDIPDLKPGDRWRIPVSLSGTEDKIEIFRANGERVR</sequence>
<dbReference type="Pfam" id="PF02836">
    <property type="entry name" value="Glyco_hydro_2_C"/>
    <property type="match status" value="1"/>
</dbReference>
<dbReference type="InterPro" id="IPR006103">
    <property type="entry name" value="Glyco_hydro_2_cat"/>
</dbReference>
<proteinExistence type="inferred from homology"/>
<dbReference type="PANTHER" id="PTHR42732:SF1">
    <property type="entry name" value="BETA-MANNOSIDASE"/>
    <property type="match status" value="1"/>
</dbReference>
<dbReference type="SUPFAM" id="SSF49303">
    <property type="entry name" value="beta-Galactosidase/glucuronidase domain"/>
    <property type="match status" value="1"/>
</dbReference>
<dbReference type="InterPro" id="IPR013783">
    <property type="entry name" value="Ig-like_fold"/>
</dbReference>
<feature type="domain" description="Glycosyl hydrolases family 2 sugar binding" evidence="6">
    <location>
        <begin position="40"/>
        <end position="143"/>
    </location>
</feature>
<dbReference type="RefSeq" id="WP_118042651.1">
    <property type="nucleotide sequence ID" value="NZ_BQNJ01000001.1"/>
</dbReference>
<evidence type="ECO:0008006" key="9">
    <source>
        <dbReference type="Google" id="ProtNLM"/>
    </source>
</evidence>
<name>A0AA37JHF8_9FIRM</name>
<dbReference type="Gene3D" id="2.60.120.260">
    <property type="entry name" value="Galactose-binding domain-like"/>
    <property type="match status" value="1"/>
</dbReference>
<dbReference type="InterPro" id="IPR008979">
    <property type="entry name" value="Galactose-bd-like_sf"/>
</dbReference>
<evidence type="ECO:0000259" key="5">
    <source>
        <dbReference type="Pfam" id="PF02836"/>
    </source>
</evidence>
<feature type="domain" description="Glycoside hydrolase family 2 catalytic" evidence="5">
    <location>
        <begin position="266"/>
        <end position="493"/>
    </location>
</feature>